<proteinExistence type="inferred from homology"/>
<evidence type="ECO:0000256" key="2">
    <source>
        <dbReference type="ARBA" id="ARBA00022552"/>
    </source>
</evidence>
<dbReference type="InterPro" id="IPR023165">
    <property type="entry name" value="rRNA_Ade_diMease-like_C"/>
</dbReference>
<evidence type="ECO:0000256" key="8">
    <source>
        <dbReference type="PROSITE-ProRule" id="PRU01026"/>
    </source>
</evidence>
<dbReference type="CDD" id="cd02440">
    <property type="entry name" value="AdoMet_MTases"/>
    <property type="match status" value="1"/>
</dbReference>
<comment type="similarity">
    <text evidence="7">Belongs to the class I-like SAM-binding methyltransferase superfamily. rRNA adenine N(6)-methyltransferase family. RsmA subfamily.</text>
</comment>
<dbReference type="GO" id="GO:0003723">
    <property type="term" value="F:RNA binding"/>
    <property type="evidence" value="ECO:0007669"/>
    <property type="project" value="UniProtKB-UniRule"/>
</dbReference>
<name>A0A1F7TWU8_9BACT</name>
<dbReference type="STRING" id="1802389.A3C17_00095"/>
<accession>A0A1F7TWU8</accession>
<keyword evidence="3 7" id="KW-0489">Methyltransferase</keyword>
<dbReference type="GO" id="GO:0052908">
    <property type="term" value="F:16S rRNA (adenine(1518)-N(6)/adenine(1519)-N(6))-dimethyltransferase activity"/>
    <property type="evidence" value="ECO:0007669"/>
    <property type="project" value="UniProtKB-EC"/>
</dbReference>
<dbReference type="EMBL" id="MGDX01000038">
    <property type="protein sequence ID" value="OGL70004.1"/>
    <property type="molecule type" value="Genomic_DNA"/>
</dbReference>
<dbReference type="Proteomes" id="UP000177097">
    <property type="component" value="Unassembled WGS sequence"/>
</dbReference>
<keyword evidence="6 7" id="KW-0694">RNA-binding</keyword>
<evidence type="ECO:0000313" key="11">
    <source>
        <dbReference type="Proteomes" id="UP000177097"/>
    </source>
</evidence>
<evidence type="ECO:0000256" key="7">
    <source>
        <dbReference type="HAMAP-Rule" id="MF_00607"/>
    </source>
</evidence>
<dbReference type="Gene3D" id="3.40.50.150">
    <property type="entry name" value="Vaccinia Virus protein VP39"/>
    <property type="match status" value="1"/>
</dbReference>
<dbReference type="InterPro" id="IPR011530">
    <property type="entry name" value="rRNA_adenine_dimethylase"/>
</dbReference>
<dbReference type="EC" id="2.1.1.182" evidence="7"/>
<dbReference type="InterPro" id="IPR020598">
    <property type="entry name" value="rRNA_Ade_methylase_Trfase_N"/>
</dbReference>
<reference evidence="10 11" key="1">
    <citation type="journal article" date="2016" name="Nat. Commun.">
        <title>Thousands of microbial genomes shed light on interconnected biogeochemical processes in an aquifer system.</title>
        <authorList>
            <person name="Anantharaman K."/>
            <person name="Brown C.T."/>
            <person name="Hug L.A."/>
            <person name="Sharon I."/>
            <person name="Castelle C.J."/>
            <person name="Probst A.J."/>
            <person name="Thomas B.C."/>
            <person name="Singh A."/>
            <person name="Wilkins M.J."/>
            <person name="Karaoz U."/>
            <person name="Brodie E.L."/>
            <person name="Williams K.H."/>
            <person name="Hubbard S.S."/>
            <person name="Banfield J.F."/>
        </authorList>
    </citation>
    <scope>NUCLEOTIDE SEQUENCE [LARGE SCALE GENOMIC DNA]</scope>
</reference>
<evidence type="ECO:0000259" key="9">
    <source>
        <dbReference type="SMART" id="SM00650"/>
    </source>
</evidence>
<feature type="binding site" evidence="7 8">
    <location>
        <position position="82"/>
    </location>
    <ligand>
        <name>S-adenosyl-L-methionine</name>
        <dbReference type="ChEBI" id="CHEBI:59789"/>
    </ligand>
</feature>
<evidence type="ECO:0000256" key="4">
    <source>
        <dbReference type="ARBA" id="ARBA00022679"/>
    </source>
</evidence>
<comment type="catalytic activity">
    <reaction evidence="7">
        <text>adenosine(1518)/adenosine(1519) in 16S rRNA + 4 S-adenosyl-L-methionine = N(6)-dimethyladenosine(1518)/N(6)-dimethyladenosine(1519) in 16S rRNA + 4 S-adenosyl-L-homocysteine + 4 H(+)</text>
        <dbReference type="Rhea" id="RHEA:19609"/>
        <dbReference type="Rhea" id="RHEA-COMP:10232"/>
        <dbReference type="Rhea" id="RHEA-COMP:10233"/>
        <dbReference type="ChEBI" id="CHEBI:15378"/>
        <dbReference type="ChEBI" id="CHEBI:57856"/>
        <dbReference type="ChEBI" id="CHEBI:59789"/>
        <dbReference type="ChEBI" id="CHEBI:74411"/>
        <dbReference type="ChEBI" id="CHEBI:74493"/>
        <dbReference type="EC" id="2.1.1.182"/>
    </reaction>
</comment>
<evidence type="ECO:0000256" key="1">
    <source>
        <dbReference type="ARBA" id="ARBA00022490"/>
    </source>
</evidence>
<dbReference type="GO" id="GO:0005829">
    <property type="term" value="C:cytosol"/>
    <property type="evidence" value="ECO:0007669"/>
    <property type="project" value="TreeGrafter"/>
</dbReference>
<comment type="subcellular location">
    <subcellularLocation>
        <location evidence="7">Cytoplasm</location>
    </subcellularLocation>
</comment>
<feature type="domain" description="Ribosomal RNA adenine methylase transferase N-terminal" evidence="9">
    <location>
        <begin position="17"/>
        <end position="187"/>
    </location>
</feature>
<dbReference type="Gene3D" id="1.10.8.100">
    <property type="entry name" value="Ribosomal RNA adenine dimethylase-like, domain 2"/>
    <property type="match status" value="1"/>
</dbReference>
<gene>
    <name evidence="7" type="primary">rsmA</name>
    <name evidence="7" type="synonym">ksgA</name>
    <name evidence="10" type="ORF">A3C17_00095</name>
</gene>
<feature type="binding site" evidence="8">
    <location>
        <position position="58"/>
    </location>
    <ligand>
        <name>S-adenosyl-L-methionine</name>
        <dbReference type="ChEBI" id="CHEBI:59789"/>
    </ligand>
</feature>
<dbReference type="PROSITE" id="PS51689">
    <property type="entry name" value="SAM_RNA_A_N6_MT"/>
    <property type="match status" value="1"/>
</dbReference>
<feature type="binding site" evidence="7 8">
    <location>
        <position position="104"/>
    </location>
    <ligand>
        <name>S-adenosyl-L-methionine</name>
        <dbReference type="ChEBI" id="CHEBI:59789"/>
    </ligand>
</feature>
<evidence type="ECO:0000256" key="3">
    <source>
        <dbReference type="ARBA" id="ARBA00022603"/>
    </source>
</evidence>
<sequence length="262" mass="29061">MKPKKFFGQHFLHDQSVVEAIVAAAEISPRDIVLEIGPGNGVLTKRLVQEALRVVAVDIDREAIDTVSTMVAADNLELVLSDILSLTSIQRDDLVGDGYICVGNLPYNISSEVLNTFLTQRPKPLRCVFMLQREVADRLMATAGDMNRLALMVQLHARASRVIQVKPGAFFPPPEVQSTVVRFDLMMPEEQRERGIEDAQGVMDVAAVAFSSKRKQLVTTLVGYNGLKKETIARVLTQMGLPETARPQELSVDQWVELFMSL</sequence>
<dbReference type="SUPFAM" id="SSF53335">
    <property type="entry name" value="S-adenosyl-L-methionine-dependent methyltransferases"/>
    <property type="match status" value="1"/>
</dbReference>
<keyword evidence="4 7" id="KW-0808">Transferase</keyword>
<dbReference type="InterPro" id="IPR029063">
    <property type="entry name" value="SAM-dependent_MTases_sf"/>
</dbReference>
<comment type="caution">
    <text evidence="10">The sequence shown here is derived from an EMBL/GenBank/DDBJ whole genome shotgun (WGS) entry which is preliminary data.</text>
</comment>
<evidence type="ECO:0000256" key="6">
    <source>
        <dbReference type="ARBA" id="ARBA00022884"/>
    </source>
</evidence>
<dbReference type="NCBIfam" id="TIGR00755">
    <property type="entry name" value="ksgA"/>
    <property type="match status" value="1"/>
</dbReference>
<organism evidence="10 11">
    <name type="scientific">Candidatus Uhrbacteria bacterium RIFCSPHIGHO2_02_FULL_53_13</name>
    <dbReference type="NCBI Taxonomy" id="1802389"/>
    <lineage>
        <taxon>Bacteria</taxon>
        <taxon>Candidatus Uhriibacteriota</taxon>
    </lineage>
</organism>
<feature type="binding site" evidence="7 8">
    <location>
        <position position="12"/>
    </location>
    <ligand>
        <name>S-adenosyl-L-methionine</name>
        <dbReference type="ChEBI" id="CHEBI:59789"/>
    </ligand>
</feature>
<comment type="caution">
    <text evidence="7">Lacks conserved residue(s) required for the propagation of feature annotation.</text>
</comment>
<keyword evidence="1 7" id="KW-0963">Cytoplasm</keyword>
<keyword evidence="5 7" id="KW-0949">S-adenosyl-L-methionine</keyword>
<dbReference type="PANTHER" id="PTHR11727">
    <property type="entry name" value="DIMETHYLADENOSINE TRANSFERASE"/>
    <property type="match status" value="1"/>
</dbReference>
<dbReference type="InterPro" id="IPR001737">
    <property type="entry name" value="KsgA/Erm"/>
</dbReference>
<evidence type="ECO:0000313" key="10">
    <source>
        <dbReference type="EMBL" id="OGL70004.1"/>
    </source>
</evidence>
<protein>
    <recommendedName>
        <fullName evidence="7">Ribosomal RNA small subunit methyltransferase A</fullName>
        <ecNumber evidence="7">2.1.1.182</ecNumber>
    </recommendedName>
    <alternativeName>
        <fullName evidence="7">16S rRNA (adenine(1518)-N(6)/adenine(1519)-N(6))-dimethyltransferase</fullName>
    </alternativeName>
    <alternativeName>
        <fullName evidence="7">16S rRNA dimethyladenosine transferase</fullName>
    </alternativeName>
    <alternativeName>
        <fullName evidence="7">16S rRNA dimethylase</fullName>
    </alternativeName>
    <alternativeName>
        <fullName evidence="7">S-adenosylmethionine-6-N', N'-adenosyl(rRNA) dimethyltransferase</fullName>
    </alternativeName>
</protein>
<keyword evidence="2 7" id="KW-0698">rRNA processing</keyword>
<dbReference type="SMART" id="SM00650">
    <property type="entry name" value="rADc"/>
    <property type="match status" value="1"/>
</dbReference>
<evidence type="ECO:0000256" key="5">
    <source>
        <dbReference type="ARBA" id="ARBA00022691"/>
    </source>
</evidence>
<dbReference type="PANTHER" id="PTHR11727:SF7">
    <property type="entry name" value="DIMETHYLADENOSINE TRANSFERASE-RELATED"/>
    <property type="match status" value="1"/>
</dbReference>
<dbReference type="HAMAP" id="MF_00607">
    <property type="entry name" value="16SrRNA_methyltr_A"/>
    <property type="match status" value="1"/>
</dbReference>
<feature type="binding site" evidence="7 8">
    <location>
        <position position="10"/>
    </location>
    <ligand>
        <name>S-adenosyl-L-methionine</name>
        <dbReference type="ChEBI" id="CHEBI:59789"/>
    </ligand>
</feature>
<dbReference type="Pfam" id="PF00398">
    <property type="entry name" value="RrnaAD"/>
    <property type="match status" value="1"/>
</dbReference>
<comment type="function">
    <text evidence="7">Specifically dimethylates two adjacent adenosines (A1518 and A1519) in the loop of a conserved hairpin near the 3'-end of 16S rRNA in the 30S particle. May play a critical role in biogenesis of 30S subunits.</text>
</comment>
<dbReference type="AlphaFoldDB" id="A0A1F7TWU8"/>
<feature type="binding site" evidence="7 8">
    <location>
        <position position="37"/>
    </location>
    <ligand>
        <name>S-adenosyl-L-methionine</name>
        <dbReference type="ChEBI" id="CHEBI:59789"/>
    </ligand>
</feature>